<organism evidence="1 2">
    <name type="scientific">Oryza rufipogon</name>
    <name type="common">Brownbeard rice</name>
    <name type="synonym">Asian wild rice</name>
    <dbReference type="NCBI Taxonomy" id="4529"/>
    <lineage>
        <taxon>Eukaryota</taxon>
        <taxon>Viridiplantae</taxon>
        <taxon>Streptophyta</taxon>
        <taxon>Embryophyta</taxon>
        <taxon>Tracheophyta</taxon>
        <taxon>Spermatophyta</taxon>
        <taxon>Magnoliopsida</taxon>
        <taxon>Liliopsida</taxon>
        <taxon>Poales</taxon>
        <taxon>Poaceae</taxon>
        <taxon>BOP clade</taxon>
        <taxon>Oryzoideae</taxon>
        <taxon>Oryzeae</taxon>
        <taxon>Oryzinae</taxon>
        <taxon>Oryza</taxon>
    </lineage>
</organism>
<protein>
    <submittedName>
        <fullName evidence="1">Uncharacterized protein</fullName>
    </submittedName>
</protein>
<dbReference type="Gramene" id="ORUFI07G16880.1">
    <property type="protein sequence ID" value="ORUFI07G16880.1"/>
    <property type="gene ID" value="ORUFI07G16880"/>
</dbReference>
<dbReference type="EnsemblPlants" id="ORUFI07G16880.1">
    <property type="protein sequence ID" value="ORUFI07G16880.1"/>
    <property type="gene ID" value="ORUFI07G16880"/>
</dbReference>
<keyword evidence="2" id="KW-1185">Reference proteome</keyword>
<dbReference type="HOGENOM" id="CLU_2642429_0_0_1"/>
<dbReference type="AlphaFoldDB" id="A0A0E0Q913"/>
<evidence type="ECO:0000313" key="2">
    <source>
        <dbReference type="Proteomes" id="UP000008022"/>
    </source>
</evidence>
<name>A0A0E0Q913_ORYRU</name>
<proteinExistence type="predicted"/>
<evidence type="ECO:0000313" key="1">
    <source>
        <dbReference type="EnsemblPlants" id="ORUFI07G16880.1"/>
    </source>
</evidence>
<reference evidence="1" key="2">
    <citation type="submission" date="2015-06" db="UniProtKB">
        <authorList>
            <consortium name="EnsemblPlants"/>
        </authorList>
    </citation>
    <scope>IDENTIFICATION</scope>
</reference>
<dbReference type="STRING" id="4529.A0A0E0Q913"/>
<accession>A0A0E0Q913</accession>
<reference evidence="2" key="1">
    <citation type="submission" date="2013-06" db="EMBL/GenBank/DDBJ databases">
        <authorList>
            <person name="Zhao Q."/>
        </authorList>
    </citation>
    <scope>NUCLEOTIDE SEQUENCE</scope>
    <source>
        <strain evidence="2">cv. W1943</strain>
    </source>
</reference>
<sequence length="77" mass="8322">MAAAVRGGDFFLTSLQDRPPRRAAMQICGGYCLLMNWDDGLFAVLNPLMRTTPGSGRLCHGWTSQNLSGQMTLAAGF</sequence>
<dbReference type="Proteomes" id="UP000008022">
    <property type="component" value="Unassembled WGS sequence"/>
</dbReference>